<accession>A0A915Q356</accession>
<keyword evidence="1" id="KW-1185">Reference proteome</keyword>
<evidence type="ECO:0000313" key="2">
    <source>
        <dbReference type="WBParaSite" id="sdigi.contig655.g9385.t1"/>
    </source>
</evidence>
<dbReference type="WBParaSite" id="sdigi.contig655.g9385.t1">
    <property type="protein sequence ID" value="sdigi.contig655.g9385.t1"/>
    <property type="gene ID" value="sdigi.contig655.g9385"/>
</dbReference>
<protein>
    <submittedName>
        <fullName evidence="2">Uncharacterized protein</fullName>
    </submittedName>
</protein>
<proteinExistence type="predicted"/>
<evidence type="ECO:0000313" key="1">
    <source>
        <dbReference type="Proteomes" id="UP000887581"/>
    </source>
</evidence>
<organism evidence="1 2">
    <name type="scientific">Setaria digitata</name>
    <dbReference type="NCBI Taxonomy" id="48799"/>
    <lineage>
        <taxon>Eukaryota</taxon>
        <taxon>Metazoa</taxon>
        <taxon>Ecdysozoa</taxon>
        <taxon>Nematoda</taxon>
        <taxon>Chromadorea</taxon>
        <taxon>Rhabditida</taxon>
        <taxon>Spirurina</taxon>
        <taxon>Spiruromorpha</taxon>
        <taxon>Filarioidea</taxon>
        <taxon>Setariidae</taxon>
        <taxon>Setaria</taxon>
    </lineage>
</organism>
<dbReference type="Proteomes" id="UP000887581">
    <property type="component" value="Unplaced"/>
</dbReference>
<sequence length="147" mass="16964">MISKQREFQANNNYNFIETCKTYNNDNEYDNMDLTKASMLLSLTTSLSSSSSTSTSTTLKSDENDFNPEVFEKLSVYHNSMATTPTRLIMKQESTINTTNAGYDSSGQTSVEPLSRQPRTYRFNFRIIIYNELIKLKHVRLTSQLWK</sequence>
<dbReference type="AlphaFoldDB" id="A0A915Q356"/>
<reference evidence="2" key="1">
    <citation type="submission" date="2022-11" db="UniProtKB">
        <authorList>
            <consortium name="WormBaseParasite"/>
        </authorList>
    </citation>
    <scope>IDENTIFICATION</scope>
</reference>
<name>A0A915Q356_9BILA</name>